<keyword evidence="2" id="KW-1185">Reference proteome</keyword>
<sequence>MAPPDSALYGPAGAVPSSGGFEEFWSVWPRKHKLAKAKAAYKAIAPDADLHATIAEAARAWATHYASNNVEKKWVPEPASWLANERWLEDLPLIHGDAKGAAIAKAKANAPAKPKAAATFKVDATCKIEAAELEMDGNDQVIVVTFAPEGGNSFDRRIVLESPDPKRQAEGQGEFSRLCEAINVDEPKDAEDLMGFSLHIWGGNKGLAYNRLPPAWLTDRSAQAA</sequence>
<protein>
    <submittedName>
        <fullName evidence="1">Uncharacterized protein</fullName>
    </submittedName>
</protein>
<reference evidence="1 2" key="1">
    <citation type="submission" date="2020-08" db="EMBL/GenBank/DDBJ databases">
        <title>Genomic Encyclopedia of Type Strains, Phase IV (KMG-IV): sequencing the most valuable type-strain genomes for metagenomic binning, comparative biology and taxonomic classification.</title>
        <authorList>
            <person name="Goeker M."/>
        </authorList>
    </citation>
    <scope>NUCLEOTIDE SEQUENCE [LARGE SCALE GENOMIC DNA]</scope>
    <source>
        <strain evidence="1 2">DSM 103570</strain>
    </source>
</reference>
<evidence type="ECO:0000313" key="2">
    <source>
        <dbReference type="Proteomes" id="UP000588647"/>
    </source>
</evidence>
<dbReference type="EMBL" id="JACIEM010000002">
    <property type="protein sequence ID" value="MBB4002634.1"/>
    <property type="molecule type" value="Genomic_DNA"/>
</dbReference>
<organism evidence="1 2">
    <name type="scientific">Aurantimonas endophytica</name>
    <dbReference type="NCBI Taxonomy" id="1522175"/>
    <lineage>
        <taxon>Bacteria</taxon>
        <taxon>Pseudomonadati</taxon>
        <taxon>Pseudomonadota</taxon>
        <taxon>Alphaproteobacteria</taxon>
        <taxon>Hyphomicrobiales</taxon>
        <taxon>Aurantimonadaceae</taxon>
        <taxon>Aurantimonas</taxon>
    </lineage>
</organism>
<comment type="caution">
    <text evidence="1">The sequence shown here is derived from an EMBL/GenBank/DDBJ whole genome shotgun (WGS) entry which is preliminary data.</text>
</comment>
<dbReference type="RefSeq" id="WP_183207198.1">
    <property type="nucleotide sequence ID" value="NZ_JAAAMM010000002.1"/>
</dbReference>
<name>A0A7W6HCI0_9HYPH</name>
<evidence type="ECO:0000313" key="1">
    <source>
        <dbReference type="EMBL" id="MBB4002634.1"/>
    </source>
</evidence>
<accession>A0A7W6HCI0</accession>
<dbReference type="AlphaFoldDB" id="A0A7W6HCI0"/>
<dbReference type="Proteomes" id="UP000588647">
    <property type="component" value="Unassembled WGS sequence"/>
</dbReference>
<gene>
    <name evidence="1" type="ORF">GGR03_001709</name>
</gene>
<proteinExistence type="predicted"/>